<dbReference type="EMBL" id="CP033893">
    <property type="protein sequence ID" value="QDL34170.1"/>
    <property type="molecule type" value="Genomic_DNA"/>
</dbReference>
<evidence type="ECO:0000313" key="4">
    <source>
        <dbReference type="EMBL" id="QQU54918.1"/>
    </source>
</evidence>
<dbReference type="RefSeq" id="WP_046374632.1">
    <property type="nucleotide sequence ID" value="NZ_CAMFJW010000010.1"/>
</dbReference>
<keyword evidence="2" id="KW-1277">Toxin-antitoxin system</keyword>
<evidence type="ECO:0000256" key="2">
    <source>
        <dbReference type="ARBA" id="ARBA00022649"/>
    </source>
</evidence>
<dbReference type="STRING" id="614.XJ20_21280"/>
<dbReference type="AlphaFoldDB" id="A0A515D1D0"/>
<dbReference type="PANTHER" id="PTHR33755:SF5">
    <property type="entry name" value="TYPE II TOXIN-ANTITOXIN SYSTEM RELE_PARE FAMILY TOXIN"/>
    <property type="match status" value="1"/>
</dbReference>
<proteinExistence type="inferred from homology"/>
<reference evidence="4 6" key="2">
    <citation type="submission" date="2021-01" db="EMBL/GenBank/DDBJ databases">
        <title>FDA dAtabase for Regulatory Grade micrObial Sequences (FDA-ARGOS): Supporting development and validation of Infectious Disease Dx tests.</title>
        <authorList>
            <person name="Blissenbach B."/>
            <person name="Krut O."/>
            <person name="Tallon L."/>
            <person name="Sadzewicz L."/>
            <person name="Zhao X."/>
            <person name="Boylan J."/>
            <person name="Ott S."/>
            <person name="Bowen H."/>
            <person name="Vavikolanu K."/>
            <person name="Mehta A."/>
            <person name="Aluvathingal J."/>
            <person name="Nadendla S."/>
            <person name="Yan Y."/>
            <person name="Sichtig H."/>
        </authorList>
    </citation>
    <scope>NUCLEOTIDE SEQUENCE [LARGE SCALE GENOMIC DNA]</scope>
    <source>
        <strain evidence="4 6">FDAARGOS_1081</strain>
    </source>
</reference>
<dbReference type="Proteomes" id="UP000595237">
    <property type="component" value="Chromosome"/>
</dbReference>
<dbReference type="InterPro" id="IPR035093">
    <property type="entry name" value="RelE/ParE_toxin_dom_sf"/>
</dbReference>
<evidence type="ECO:0000256" key="1">
    <source>
        <dbReference type="ARBA" id="ARBA00006226"/>
    </source>
</evidence>
<evidence type="ECO:0000313" key="5">
    <source>
        <dbReference type="Proteomes" id="UP000317572"/>
    </source>
</evidence>
<dbReference type="InterPro" id="IPR051803">
    <property type="entry name" value="TA_system_RelE-like_toxin"/>
</dbReference>
<evidence type="ECO:0000313" key="6">
    <source>
        <dbReference type="Proteomes" id="UP000595237"/>
    </source>
</evidence>
<dbReference type="PANTHER" id="PTHR33755">
    <property type="entry name" value="TOXIN PARE1-RELATED"/>
    <property type="match status" value="1"/>
</dbReference>
<gene>
    <name evidence="3" type="ORF">EGO53_21285</name>
    <name evidence="4" type="ORF">I6I38_21925</name>
</gene>
<dbReference type="InterPro" id="IPR007712">
    <property type="entry name" value="RelE/ParE_toxin"/>
</dbReference>
<evidence type="ECO:0000313" key="3">
    <source>
        <dbReference type="EMBL" id="QDL34170.1"/>
    </source>
</evidence>
<dbReference type="NCBIfam" id="TIGR02385">
    <property type="entry name" value="RelE_StbE"/>
    <property type="match status" value="1"/>
</dbReference>
<accession>A0A515D1D0</accession>
<organism evidence="3 5">
    <name type="scientific">Serratia liquefaciens</name>
    <dbReference type="NCBI Taxonomy" id="614"/>
    <lineage>
        <taxon>Bacteria</taxon>
        <taxon>Pseudomonadati</taxon>
        <taxon>Pseudomonadota</taxon>
        <taxon>Gammaproteobacteria</taxon>
        <taxon>Enterobacterales</taxon>
        <taxon>Yersiniaceae</taxon>
        <taxon>Serratia</taxon>
    </lineage>
</organism>
<dbReference type="EMBL" id="CP068148">
    <property type="protein sequence ID" value="QQU54918.1"/>
    <property type="molecule type" value="Genomic_DNA"/>
</dbReference>
<sequence>MRVEWDEEALRDRERIFDFLYPFNPQVAEQADAEIDKAVKRLLDYPELGKIWYRQARKLLVSQASLIVLYVVVDDVIKVLAVVHQREKFPDIEN</sequence>
<dbReference type="Pfam" id="PF05016">
    <property type="entry name" value="ParE_toxin"/>
    <property type="match status" value="1"/>
</dbReference>
<keyword evidence="6" id="KW-1185">Reference proteome</keyword>
<reference evidence="3 5" key="1">
    <citation type="submission" date="2018-11" db="EMBL/GenBank/DDBJ databases">
        <title>The first complete genome of Serratia liquefaciens isolated from metalophyte plant revel distinctness adaptive mechanisms in an extreme habitat.</title>
        <authorList>
            <person name="Caneschi W.L."/>
            <person name="Sanchez A.B."/>
            <person name="Felestrino E.B."/>
            <person name="Assis R.A.B."/>
            <person name="Lemes C.G.C."/>
            <person name="Cordeiro I.F."/>
            <person name="Fonseca N.P."/>
            <person name="Villa M."/>
            <person name="Vieira I.T."/>
            <person name="Moraes L.A."/>
            <person name="Kamino L.H.Y."/>
            <person name="do Carmo F."/>
            <person name="Garcia C.M."/>
            <person name="Almeida N.F."/>
            <person name="Silva R.S."/>
            <person name="Ferro J.A."/>
            <person name="Ferro M.I.T."/>
            <person name="Varani A.M."/>
            <person name="Ferreira R.M."/>
            <person name="dos Santos V.L."/>
            <person name="Silva U.C."/>
            <person name="Setubal J.C."/>
            <person name="Moreira L.M."/>
        </authorList>
    </citation>
    <scope>NUCLEOTIDE SEQUENCE [LARGE SCALE GENOMIC DNA]</scope>
    <source>
        <strain evidence="3 5">FG3</strain>
    </source>
</reference>
<dbReference type="Proteomes" id="UP000317572">
    <property type="component" value="Chromosome"/>
</dbReference>
<protein>
    <submittedName>
        <fullName evidence="3">Type II toxin-antitoxin system mRNA interferase toxin, RelE/StbE family</fullName>
    </submittedName>
</protein>
<dbReference type="Gene3D" id="3.30.2310.20">
    <property type="entry name" value="RelE-like"/>
    <property type="match status" value="1"/>
</dbReference>
<comment type="similarity">
    <text evidence="1">Belongs to the RelE toxin family.</text>
</comment>
<name>A0A515D1D0_SERLI</name>